<dbReference type="InterPro" id="IPR011008">
    <property type="entry name" value="Dimeric_a/b-barrel"/>
</dbReference>
<evidence type="ECO:0000313" key="1">
    <source>
        <dbReference type="EMBL" id="MXP42688.1"/>
    </source>
</evidence>
<protein>
    <submittedName>
        <fullName evidence="1">DUF1428 family protein</fullName>
    </submittedName>
</protein>
<dbReference type="Pfam" id="PF07237">
    <property type="entry name" value="DUF1428"/>
    <property type="match status" value="2"/>
</dbReference>
<dbReference type="AlphaFoldDB" id="A0A6I4UVN2"/>
<gene>
    <name evidence="1" type="ORF">GRI75_13665</name>
</gene>
<reference evidence="1 2" key="1">
    <citation type="submission" date="2019-12" db="EMBL/GenBank/DDBJ databases">
        <title>Genomic-based taxomic classification of the family Erythrobacteraceae.</title>
        <authorList>
            <person name="Xu L."/>
        </authorList>
    </citation>
    <scope>NUCLEOTIDE SEQUENCE [LARGE SCALE GENOMIC DNA]</scope>
    <source>
        <strain evidence="1 2">MCCC 1K02066</strain>
    </source>
</reference>
<sequence length="237" mass="26420">MTYIQGFLLPVPNEKKNGYFKMAADAAPMFTEFGAASIVEAWGDDVPDGKQTDMKRAVAAEPGENVVFSWIEYPDKATCDEAGKRMESDERMQMPPEMPFDPKRMVYSGFECIMDEGGGPFGYLDGMVAAVPSANRDKYVEFSKAASEAFRRLGATRLVESWGVDVMDGKVTDFKRAVQAKEDETVVFSWIEWPDKATRDAGMAGIMDDPVMREMEMPFDGGRMIFGGFQPLFVEGR</sequence>
<dbReference type="Proteomes" id="UP000469159">
    <property type="component" value="Unassembled WGS sequence"/>
</dbReference>
<name>A0A6I4UVN2_9SPHN</name>
<keyword evidence="2" id="KW-1185">Reference proteome</keyword>
<dbReference type="SUPFAM" id="SSF54909">
    <property type="entry name" value="Dimeric alpha+beta barrel"/>
    <property type="match status" value="2"/>
</dbReference>
<dbReference type="OrthoDB" id="9792392at2"/>
<evidence type="ECO:0000313" key="2">
    <source>
        <dbReference type="Proteomes" id="UP000469159"/>
    </source>
</evidence>
<dbReference type="InterPro" id="IPR009874">
    <property type="entry name" value="DUF1428"/>
</dbReference>
<dbReference type="Gene3D" id="3.30.70.100">
    <property type="match status" value="2"/>
</dbReference>
<accession>A0A6I4UVN2</accession>
<comment type="caution">
    <text evidence="1">The sequence shown here is derived from an EMBL/GenBank/DDBJ whole genome shotgun (WGS) entry which is preliminary data.</text>
</comment>
<organism evidence="1 2">
    <name type="scientific">Croceibacterium soli</name>
    <dbReference type="NCBI Taxonomy" id="1739690"/>
    <lineage>
        <taxon>Bacteria</taxon>
        <taxon>Pseudomonadati</taxon>
        <taxon>Pseudomonadota</taxon>
        <taxon>Alphaproteobacteria</taxon>
        <taxon>Sphingomonadales</taxon>
        <taxon>Erythrobacteraceae</taxon>
        <taxon>Croceibacterium</taxon>
    </lineage>
</organism>
<dbReference type="EMBL" id="WTYK01000010">
    <property type="protein sequence ID" value="MXP42688.1"/>
    <property type="molecule type" value="Genomic_DNA"/>
</dbReference>
<proteinExistence type="predicted"/>